<name>A0A2N4U7N0_9BURK</name>
<keyword evidence="14" id="KW-1185">Reference proteome</keyword>
<dbReference type="SUPFAM" id="SSF51735">
    <property type="entry name" value="NAD(P)-binding Rossmann-fold domains"/>
    <property type="match status" value="1"/>
</dbReference>
<dbReference type="PIRSF" id="PIRSF006205">
    <property type="entry name" value="Dxp_reductismrs"/>
    <property type="match status" value="1"/>
</dbReference>
<feature type="binding site" evidence="9">
    <location>
        <position position="129"/>
    </location>
    <ligand>
        <name>NADPH</name>
        <dbReference type="ChEBI" id="CHEBI:57783"/>
    </ligand>
</feature>
<comment type="similarity">
    <text evidence="2 9">Belongs to the DXR family.</text>
</comment>
<dbReference type="GO" id="GO:0070402">
    <property type="term" value="F:NADPH binding"/>
    <property type="evidence" value="ECO:0007669"/>
    <property type="project" value="InterPro"/>
</dbReference>
<evidence type="ECO:0000256" key="9">
    <source>
        <dbReference type="HAMAP-Rule" id="MF_00183"/>
    </source>
</evidence>
<dbReference type="PANTHER" id="PTHR30525:SF0">
    <property type="entry name" value="1-DEOXY-D-XYLULOSE 5-PHOSPHATE REDUCTOISOMERASE, CHLOROPLASTIC"/>
    <property type="match status" value="1"/>
</dbReference>
<feature type="binding site" evidence="9">
    <location>
        <position position="153"/>
    </location>
    <ligand>
        <name>Mn(2+)</name>
        <dbReference type="ChEBI" id="CHEBI:29035"/>
    </ligand>
</feature>
<feature type="binding site" evidence="9">
    <location>
        <position position="13"/>
    </location>
    <ligand>
        <name>NADPH</name>
        <dbReference type="ChEBI" id="CHEBI:57783"/>
    </ligand>
</feature>
<evidence type="ECO:0000256" key="2">
    <source>
        <dbReference type="ARBA" id="ARBA00006825"/>
    </source>
</evidence>
<feature type="binding site" evidence="9">
    <location>
        <position position="127"/>
    </location>
    <ligand>
        <name>NADPH</name>
        <dbReference type="ChEBI" id="CHEBI:57783"/>
    </ligand>
</feature>
<keyword evidence="5 9" id="KW-0560">Oxidoreductase</keyword>
<dbReference type="PANTHER" id="PTHR30525">
    <property type="entry name" value="1-DEOXY-D-XYLULOSE 5-PHOSPHATE REDUCTOISOMERASE"/>
    <property type="match status" value="1"/>
</dbReference>
<keyword evidence="4 9" id="KW-0521">NADP</keyword>
<feature type="binding site" evidence="9">
    <location>
        <position position="232"/>
    </location>
    <ligand>
        <name>1-deoxy-D-xylulose 5-phosphate</name>
        <dbReference type="ChEBI" id="CHEBI:57792"/>
    </ligand>
</feature>
<dbReference type="EC" id="1.1.1.267" evidence="9"/>
<evidence type="ECO:0000256" key="8">
    <source>
        <dbReference type="ARBA" id="ARBA00048543"/>
    </source>
</evidence>
<comment type="function">
    <text evidence="9">Catalyzes the NADPH-dependent rearrangement and reduction of 1-deoxy-D-xylulose-5-phosphate (DXP) to 2-C-methyl-D-erythritol 4-phosphate (MEP).</text>
</comment>
<dbReference type="GO" id="GO:0030145">
    <property type="term" value="F:manganese ion binding"/>
    <property type="evidence" value="ECO:0007669"/>
    <property type="project" value="TreeGrafter"/>
</dbReference>
<gene>
    <name evidence="9" type="primary">dxr</name>
    <name evidence="13" type="ORF">CR159_05415</name>
</gene>
<comment type="pathway">
    <text evidence="1 9">Isoprenoid biosynthesis; isopentenyl diphosphate biosynthesis via DXP pathway; isopentenyl diphosphate from 1-deoxy-D-xylulose 5-phosphate: step 1/6.</text>
</comment>
<dbReference type="FunFam" id="3.40.50.720:FF:000045">
    <property type="entry name" value="1-deoxy-D-xylulose 5-phosphate reductoisomerase"/>
    <property type="match status" value="1"/>
</dbReference>
<evidence type="ECO:0000313" key="13">
    <source>
        <dbReference type="EMBL" id="PLC51031.1"/>
    </source>
</evidence>
<dbReference type="GO" id="GO:0016853">
    <property type="term" value="F:isomerase activity"/>
    <property type="evidence" value="ECO:0007669"/>
    <property type="project" value="UniProtKB-KW"/>
</dbReference>
<feature type="binding site" evidence="9">
    <location>
        <position position="232"/>
    </location>
    <ligand>
        <name>Mn(2+)</name>
        <dbReference type="ChEBI" id="CHEBI:29035"/>
    </ligand>
</feature>
<dbReference type="GO" id="GO:0051484">
    <property type="term" value="P:isopentenyl diphosphate biosynthetic process, methylerythritol 4-phosphate pathway involved in terpenoid biosynthetic process"/>
    <property type="evidence" value="ECO:0007669"/>
    <property type="project" value="TreeGrafter"/>
</dbReference>
<dbReference type="InterPro" id="IPR013512">
    <property type="entry name" value="DXP_reductoisomerase_N"/>
</dbReference>
<feature type="binding site" evidence="9">
    <location>
        <position position="223"/>
    </location>
    <ligand>
        <name>1-deoxy-D-xylulose 5-phosphate</name>
        <dbReference type="ChEBI" id="CHEBI:57792"/>
    </ligand>
</feature>
<dbReference type="SUPFAM" id="SSF69055">
    <property type="entry name" value="1-deoxy-D-xylulose-5-phosphate reductoisomerase, C-terminal domain"/>
    <property type="match status" value="1"/>
</dbReference>
<feature type="domain" description="1-deoxy-D-xylulose 5-phosphate reductoisomerase C-terminal" evidence="11">
    <location>
        <begin position="149"/>
        <end position="240"/>
    </location>
</feature>
<dbReference type="OrthoDB" id="9806546at2"/>
<dbReference type="EMBL" id="PDNW01000003">
    <property type="protein sequence ID" value="PLC51031.1"/>
    <property type="molecule type" value="Genomic_DNA"/>
</dbReference>
<protein>
    <recommendedName>
        <fullName evidence="9">1-deoxy-D-xylulose 5-phosphate reductoisomerase</fullName>
        <shortName evidence="9">DXP reductoisomerase</shortName>
        <ecNumber evidence="9">1.1.1.267</ecNumber>
    </recommendedName>
    <alternativeName>
        <fullName evidence="9">1-deoxyxylulose-5-phosphate reductoisomerase</fullName>
    </alternativeName>
    <alternativeName>
        <fullName evidence="9">2-C-methyl-D-erythritol 4-phosphate synthase</fullName>
    </alternativeName>
</protein>
<accession>A0A2N4U7N0</accession>
<dbReference type="Proteomes" id="UP000234190">
    <property type="component" value="Unassembled WGS sequence"/>
</dbReference>
<feature type="binding site" evidence="9">
    <location>
        <position position="128"/>
    </location>
    <ligand>
        <name>1-deoxy-D-xylulose 5-phosphate</name>
        <dbReference type="ChEBI" id="CHEBI:57792"/>
    </ligand>
</feature>
<dbReference type="InterPro" id="IPR003821">
    <property type="entry name" value="DXP_reductoisomerase"/>
</dbReference>
<dbReference type="Pfam" id="PF08436">
    <property type="entry name" value="DXP_redisom_C"/>
    <property type="match status" value="1"/>
</dbReference>
<dbReference type="InterPro" id="IPR036291">
    <property type="entry name" value="NAD(P)-bd_dom_sf"/>
</dbReference>
<evidence type="ECO:0000256" key="5">
    <source>
        <dbReference type="ARBA" id="ARBA00023002"/>
    </source>
</evidence>
<comment type="caution">
    <text evidence="9">Lacks conserved residue(s) required for the propagation of feature annotation.</text>
</comment>
<evidence type="ECO:0000256" key="3">
    <source>
        <dbReference type="ARBA" id="ARBA00022723"/>
    </source>
</evidence>
<feature type="binding site" evidence="9">
    <location>
        <position position="187"/>
    </location>
    <ligand>
        <name>1-deoxy-D-xylulose 5-phosphate</name>
        <dbReference type="ChEBI" id="CHEBI:57792"/>
    </ligand>
</feature>
<dbReference type="Pfam" id="PF02670">
    <property type="entry name" value="DXP_reductoisom"/>
    <property type="match status" value="1"/>
</dbReference>
<feature type="binding site" evidence="9">
    <location>
        <position position="229"/>
    </location>
    <ligand>
        <name>1-deoxy-D-xylulose 5-phosphate</name>
        <dbReference type="ChEBI" id="CHEBI:57792"/>
    </ligand>
</feature>
<evidence type="ECO:0000256" key="7">
    <source>
        <dbReference type="ARBA" id="ARBA00023229"/>
    </source>
</evidence>
<reference evidence="13 14" key="1">
    <citation type="submission" date="2017-10" db="EMBL/GenBank/DDBJ databases">
        <title>Two draft genome sequences of Pusillimonas sp. strains isolated from a nitrate- and radionuclide-contaminated groundwater in Russia.</title>
        <authorList>
            <person name="Grouzdev D.S."/>
            <person name="Tourova T.P."/>
            <person name="Goeva M.A."/>
            <person name="Babich T.L."/>
            <person name="Sokolova D.S."/>
            <person name="Abdullin R."/>
            <person name="Poltaraus A.B."/>
            <person name="Toshchakov S.V."/>
            <person name="Nazina T.N."/>
        </authorList>
    </citation>
    <scope>NUCLEOTIDE SEQUENCE [LARGE SCALE GENOMIC DNA]</scope>
    <source>
        <strain evidence="13 14">JR1/69-3-13</strain>
    </source>
</reference>
<evidence type="ECO:0000259" key="10">
    <source>
        <dbReference type="Pfam" id="PF02670"/>
    </source>
</evidence>
<evidence type="ECO:0000313" key="14">
    <source>
        <dbReference type="Proteomes" id="UP000234190"/>
    </source>
</evidence>
<keyword evidence="7 9" id="KW-0414">Isoprene biosynthesis</keyword>
<dbReference type="NCBIfam" id="NF009114">
    <property type="entry name" value="PRK12464.1"/>
    <property type="match status" value="1"/>
</dbReference>
<evidence type="ECO:0000256" key="6">
    <source>
        <dbReference type="ARBA" id="ARBA00023211"/>
    </source>
</evidence>
<dbReference type="Gene3D" id="3.40.50.720">
    <property type="entry name" value="NAD(P)-binding Rossmann-like Domain"/>
    <property type="match status" value="1"/>
</dbReference>
<dbReference type="GO" id="GO:0030604">
    <property type="term" value="F:1-deoxy-D-xylulose-5-phosphate reductoisomerase activity"/>
    <property type="evidence" value="ECO:0007669"/>
    <property type="project" value="UniProtKB-UniRule"/>
</dbReference>
<comment type="cofactor">
    <cofactor evidence="9">
        <name>Mg(2+)</name>
        <dbReference type="ChEBI" id="CHEBI:18420"/>
    </cofactor>
    <cofactor evidence="9">
        <name>Mn(2+)</name>
        <dbReference type="ChEBI" id="CHEBI:29035"/>
    </cofactor>
</comment>
<dbReference type="AlphaFoldDB" id="A0A2N4U7N0"/>
<keyword evidence="13" id="KW-0413">Isomerase</keyword>
<sequence length="401" mass="42320">MMTHQQVCVLGSTGSIGENTLDVIARHPETMSVYALSAHSRIERLAAQALATGAKVVVVPSDSARSRFLLAWTGPGPVPELRVGSQALADTAADPMVTTVMAAIVGAAGLPAALSAAKSGKRVLLANKEALVAAGGLFMQAVREHGAELLPIDSEHNAIFQCMPQGTRATAPTTPAKGVRRLLLTASGGPFRTTPLAQLAGVTPDQACAHPNWSMGRKISVDSATMLNKGLEVIEAHWLFAMPVNQIQVVVHPQSMVHSMVEYEDGSILAQLGQPDMRTPIAYGLGFPERINSGVGLLALTSLGRLDFEEPDLERFPCLRLSFDALKSGQAACVALNAANEIAVDCFLKEQILYTEIAGVIEDCLARMEGMSRPALDTLDDVLALDTQARSIAAGLCLLKG</sequence>
<feature type="binding site" evidence="9">
    <location>
        <position position="228"/>
    </location>
    <ligand>
        <name>1-deoxy-D-xylulose 5-phosphate</name>
        <dbReference type="ChEBI" id="CHEBI:57792"/>
    </ligand>
</feature>
<feature type="binding site" evidence="9">
    <location>
        <position position="16"/>
    </location>
    <ligand>
        <name>NADPH</name>
        <dbReference type="ChEBI" id="CHEBI:57783"/>
    </ligand>
</feature>
<evidence type="ECO:0000256" key="4">
    <source>
        <dbReference type="ARBA" id="ARBA00022857"/>
    </source>
</evidence>
<keyword evidence="6 9" id="KW-0464">Manganese</keyword>
<organism evidence="13 14">
    <name type="scientific">Pollutimonas subterranea</name>
    <dbReference type="NCBI Taxonomy" id="2045210"/>
    <lineage>
        <taxon>Bacteria</taxon>
        <taxon>Pseudomonadati</taxon>
        <taxon>Pseudomonadota</taxon>
        <taxon>Betaproteobacteria</taxon>
        <taxon>Burkholderiales</taxon>
        <taxon>Alcaligenaceae</taxon>
        <taxon>Pollutimonas</taxon>
    </lineage>
</organism>
<dbReference type="UniPathway" id="UPA00056">
    <property type="reaction ID" value="UER00092"/>
</dbReference>
<feature type="binding site" evidence="9">
    <location>
        <position position="14"/>
    </location>
    <ligand>
        <name>NADPH</name>
        <dbReference type="ChEBI" id="CHEBI:57783"/>
    </ligand>
</feature>
<dbReference type="NCBIfam" id="TIGR00243">
    <property type="entry name" value="Dxr"/>
    <property type="match status" value="1"/>
</dbReference>
<dbReference type="Pfam" id="PF13288">
    <property type="entry name" value="DXPR_C"/>
    <property type="match status" value="1"/>
</dbReference>
<keyword evidence="3 9" id="KW-0479">Metal-binding</keyword>
<proteinExistence type="inferred from homology"/>
<feature type="binding site" evidence="9">
    <location>
        <position position="216"/>
    </location>
    <ligand>
        <name>NADPH</name>
        <dbReference type="ChEBI" id="CHEBI:57783"/>
    </ligand>
</feature>
<keyword evidence="9" id="KW-0460">Magnesium</keyword>
<evidence type="ECO:0000259" key="12">
    <source>
        <dbReference type="Pfam" id="PF13288"/>
    </source>
</evidence>
<comment type="catalytic activity">
    <reaction evidence="8">
        <text>2-C-methyl-D-erythritol 4-phosphate + NADP(+) = 1-deoxy-D-xylulose 5-phosphate + NADPH + H(+)</text>
        <dbReference type="Rhea" id="RHEA:13717"/>
        <dbReference type="ChEBI" id="CHEBI:15378"/>
        <dbReference type="ChEBI" id="CHEBI:57783"/>
        <dbReference type="ChEBI" id="CHEBI:57792"/>
        <dbReference type="ChEBI" id="CHEBI:58262"/>
        <dbReference type="ChEBI" id="CHEBI:58349"/>
        <dbReference type="EC" id="1.1.1.267"/>
    </reaction>
    <physiologicalReaction direction="right-to-left" evidence="8">
        <dbReference type="Rhea" id="RHEA:13719"/>
    </physiologicalReaction>
</comment>
<feature type="binding site" evidence="9">
    <location>
        <position position="155"/>
    </location>
    <ligand>
        <name>1-deoxy-D-xylulose 5-phosphate</name>
        <dbReference type="ChEBI" id="CHEBI:57792"/>
    </ligand>
</feature>
<feature type="binding site" evidence="9">
    <location>
        <position position="15"/>
    </location>
    <ligand>
        <name>NADPH</name>
        <dbReference type="ChEBI" id="CHEBI:57783"/>
    </ligand>
</feature>
<dbReference type="InterPro" id="IPR026877">
    <property type="entry name" value="DXPR_C"/>
</dbReference>
<dbReference type="InterPro" id="IPR036169">
    <property type="entry name" value="DXPR_C_sf"/>
</dbReference>
<dbReference type="SUPFAM" id="SSF55347">
    <property type="entry name" value="Glyceraldehyde-3-phosphate dehydrogenase-like, C-terminal domain"/>
    <property type="match status" value="1"/>
</dbReference>
<feature type="domain" description="DXP reductoisomerase C-terminal" evidence="12">
    <location>
        <begin position="272"/>
        <end position="391"/>
    </location>
</feature>
<feature type="domain" description="1-deoxy-D-xylulose 5-phosphate reductoisomerase N-terminal" evidence="10">
    <location>
        <begin position="7"/>
        <end position="135"/>
    </location>
</feature>
<evidence type="ECO:0000256" key="1">
    <source>
        <dbReference type="ARBA" id="ARBA00005094"/>
    </source>
</evidence>
<feature type="binding site" evidence="9">
    <location>
        <position position="154"/>
    </location>
    <ligand>
        <name>1-deoxy-D-xylulose 5-phosphate</name>
        <dbReference type="ChEBI" id="CHEBI:57792"/>
    </ligand>
</feature>
<dbReference type="Gene3D" id="1.10.1740.10">
    <property type="match status" value="1"/>
</dbReference>
<comment type="caution">
    <text evidence="13">The sequence shown here is derived from an EMBL/GenBank/DDBJ whole genome shotgun (WGS) entry which is preliminary data.</text>
</comment>
<dbReference type="InterPro" id="IPR013644">
    <property type="entry name" value="DXP_reductoisomerase_C"/>
</dbReference>
<feature type="binding site" evidence="9">
    <location>
        <position position="210"/>
    </location>
    <ligand>
        <name>1-deoxy-D-xylulose 5-phosphate</name>
        <dbReference type="ChEBI" id="CHEBI:57792"/>
    </ligand>
</feature>
<feature type="binding site" evidence="9">
    <location>
        <position position="155"/>
    </location>
    <ligand>
        <name>Mn(2+)</name>
        <dbReference type="ChEBI" id="CHEBI:29035"/>
    </ligand>
</feature>
<evidence type="ECO:0000259" key="11">
    <source>
        <dbReference type="Pfam" id="PF08436"/>
    </source>
</evidence>
<dbReference type="HAMAP" id="MF_00183">
    <property type="entry name" value="DXP_reductoisom"/>
    <property type="match status" value="1"/>
</dbReference>